<evidence type="ECO:0008006" key="4">
    <source>
        <dbReference type="Google" id="ProtNLM"/>
    </source>
</evidence>
<evidence type="ECO:0000313" key="3">
    <source>
        <dbReference type="Proteomes" id="UP000181909"/>
    </source>
</evidence>
<dbReference type="STRING" id="1893.SAMN02787144_100584"/>
<reference evidence="2 3" key="1">
    <citation type="submission" date="2016-11" db="EMBL/GenBank/DDBJ databases">
        <authorList>
            <person name="Jaros S."/>
            <person name="Januszkiewicz K."/>
            <person name="Wedrychowicz H."/>
        </authorList>
    </citation>
    <scope>NUCLEOTIDE SEQUENCE [LARGE SCALE GENOMIC DNA]</scope>
    <source>
        <strain evidence="2 3">OK807</strain>
    </source>
</reference>
<organism evidence="2 3">
    <name type="scientific">Streptomyces atratus</name>
    <dbReference type="NCBI Taxonomy" id="1893"/>
    <lineage>
        <taxon>Bacteria</taxon>
        <taxon>Bacillati</taxon>
        <taxon>Actinomycetota</taxon>
        <taxon>Actinomycetes</taxon>
        <taxon>Kitasatosporales</taxon>
        <taxon>Streptomycetaceae</taxon>
        <taxon>Streptomyces</taxon>
    </lineage>
</organism>
<dbReference type="InterPro" id="IPR006311">
    <property type="entry name" value="TAT_signal"/>
</dbReference>
<dbReference type="RefSeq" id="WP_143166475.1">
    <property type="nucleotide sequence ID" value="NZ_CP108276.1"/>
</dbReference>
<keyword evidence="1" id="KW-0732">Signal</keyword>
<sequence length="216" mass="21081">MRNTLRRALFATTVAAAAFGFAATSASATALAQWTVVNPNANGTFTASLKAGTVATLVDTNTSQQVDCSVGTASGTAPSGTYPSGAGLAKITAAAWGSTASPCPGPLGSNFTAVLAPGAVISIDASTYSGGVTSGSLTGVKVNLTGDTILGTCKAVISGSVNNVTYTNSTGELDINNGSGLKVDSADNCAGLLNAGDSATFDATYKVAAPLTITSP</sequence>
<name>A0A1K1YZM3_STRAR</name>
<feature type="chain" id="PRO_5012227820" description="Tat pathway signal sequence domain protein" evidence="1">
    <location>
        <begin position="33"/>
        <end position="216"/>
    </location>
</feature>
<feature type="signal peptide" evidence="1">
    <location>
        <begin position="1"/>
        <end position="32"/>
    </location>
</feature>
<accession>A0A1K1YZM3</accession>
<protein>
    <recommendedName>
        <fullName evidence="4">Tat pathway signal sequence domain protein</fullName>
    </recommendedName>
</protein>
<evidence type="ECO:0000256" key="1">
    <source>
        <dbReference type="SAM" id="SignalP"/>
    </source>
</evidence>
<evidence type="ECO:0000313" key="2">
    <source>
        <dbReference type="EMBL" id="SFX67312.1"/>
    </source>
</evidence>
<gene>
    <name evidence="2" type="ORF">SAMN02787144_100584</name>
</gene>
<dbReference type="EMBL" id="FPJO01000005">
    <property type="protein sequence ID" value="SFX67312.1"/>
    <property type="molecule type" value="Genomic_DNA"/>
</dbReference>
<dbReference type="OrthoDB" id="4166850at2"/>
<dbReference type="AlphaFoldDB" id="A0A1K1YZM3"/>
<dbReference type="PROSITE" id="PS51318">
    <property type="entry name" value="TAT"/>
    <property type="match status" value="1"/>
</dbReference>
<dbReference type="Proteomes" id="UP000181909">
    <property type="component" value="Unassembled WGS sequence"/>
</dbReference>
<proteinExistence type="predicted"/>